<organism evidence="1 2">
    <name type="scientific">Caerostris extrusa</name>
    <name type="common">Bark spider</name>
    <name type="synonym">Caerostris bankana</name>
    <dbReference type="NCBI Taxonomy" id="172846"/>
    <lineage>
        <taxon>Eukaryota</taxon>
        <taxon>Metazoa</taxon>
        <taxon>Ecdysozoa</taxon>
        <taxon>Arthropoda</taxon>
        <taxon>Chelicerata</taxon>
        <taxon>Arachnida</taxon>
        <taxon>Araneae</taxon>
        <taxon>Araneomorphae</taxon>
        <taxon>Entelegynae</taxon>
        <taxon>Araneoidea</taxon>
        <taxon>Araneidae</taxon>
        <taxon>Caerostris</taxon>
    </lineage>
</organism>
<reference evidence="1 2" key="1">
    <citation type="submission" date="2021-06" db="EMBL/GenBank/DDBJ databases">
        <title>Caerostris extrusa draft genome.</title>
        <authorList>
            <person name="Kono N."/>
            <person name="Arakawa K."/>
        </authorList>
    </citation>
    <scope>NUCLEOTIDE SEQUENCE [LARGE SCALE GENOMIC DNA]</scope>
</reference>
<name>A0AAV4TDF6_CAEEX</name>
<dbReference type="EMBL" id="BPLR01010975">
    <property type="protein sequence ID" value="GIY43417.1"/>
    <property type="molecule type" value="Genomic_DNA"/>
</dbReference>
<dbReference type="Proteomes" id="UP001054945">
    <property type="component" value="Unassembled WGS sequence"/>
</dbReference>
<dbReference type="AlphaFoldDB" id="A0AAV4TDF6"/>
<comment type="caution">
    <text evidence="1">The sequence shown here is derived from an EMBL/GenBank/DDBJ whole genome shotgun (WGS) entry which is preliminary data.</text>
</comment>
<keyword evidence="2" id="KW-1185">Reference proteome</keyword>
<proteinExistence type="predicted"/>
<protein>
    <submittedName>
        <fullName evidence="1">Uncharacterized protein</fullName>
    </submittedName>
</protein>
<gene>
    <name evidence="1" type="ORF">CEXT_529751</name>
</gene>
<evidence type="ECO:0000313" key="1">
    <source>
        <dbReference type="EMBL" id="GIY43417.1"/>
    </source>
</evidence>
<evidence type="ECO:0000313" key="2">
    <source>
        <dbReference type="Proteomes" id="UP001054945"/>
    </source>
</evidence>
<accession>A0AAV4TDF6</accession>
<sequence length="80" mass="8897">MSIKLGRNAHKVHLADMKGSFSEAVFHRHRHKRKKILGGKDAVISRGLNSTRGVQDGPGGWALVNPQRKSGVKHSFFRLV</sequence>